<accession>A0A9P4MQP9</accession>
<proteinExistence type="predicted"/>
<feature type="region of interest" description="Disordered" evidence="1">
    <location>
        <begin position="205"/>
        <end position="254"/>
    </location>
</feature>
<reference evidence="2" key="1">
    <citation type="journal article" date="2020" name="Stud. Mycol.">
        <title>101 Dothideomycetes genomes: a test case for predicting lifestyles and emergence of pathogens.</title>
        <authorList>
            <person name="Haridas S."/>
            <person name="Albert R."/>
            <person name="Binder M."/>
            <person name="Bloem J."/>
            <person name="Labutti K."/>
            <person name="Salamov A."/>
            <person name="Andreopoulos B."/>
            <person name="Baker S."/>
            <person name="Barry K."/>
            <person name="Bills G."/>
            <person name="Bluhm B."/>
            <person name="Cannon C."/>
            <person name="Castanera R."/>
            <person name="Culley D."/>
            <person name="Daum C."/>
            <person name="Ezra D."/>
            <person name="Gonzalez J."/>
            <person name="Henrissat B."/>
            <person name="Kuo A."/>
            <person name="Liang C."/>
            <person name="Lipzen A."/>
            <person name="Lutzoni F."/>
            <person name="Magnuson J."/>
            <person name="Mondo S."/>
            <person name="Nolan M."/>
            <person name="Ohm R."/>
            <person name="Pangilinan J."/>
            <person name="Park H.-J."/>
            <person name="Ramirez L."/>
            <person name="Alfaro M."/>
            <person name="Sun H."/>
            <person name="Tritt A."/>
            <person name="Yoshinaga Y."/>
            <person name="Zwiers L.-H."/>
            <person name="Turgeon B."/>
            <person name="Goodwin S."/>
            <person name="Spatafora J."/>
            <person name="Crous P."/>
            <person name="Grigoriev I."/>
        </authorList>
    </citation>
    <scope>NUCLEOTIDE SEQUENCE</scope>
    <source>
        <strain evidence="2">ATCC 74209</strain>
    </source>
</reference>
<sequence length="463" mass="51501">MATTPPPGDRRLHTPPAPLHGVRYDLYEPYSPRRSSRVASQRERYSQSPVNNSPISRRRQQRPATPTRSSKQQHHQTIQQTFSPAVSSDFPSQHPSSALTCQKQPARPALDSDSDHPPPRASRFLAAMESDAILPTPAKTPHKRTLQSQETLGSTARVLFIDRPATIEEAMPTPRKSRKNRKNVYSLESFAEQDEEKEQEIEIYTDSKERLPELDESEDNPFVTKKSRRGNGRAEAGPSRSSRQRDARTARMEEAAANDEGIIYVFRGRKVFRKFNNRQPSNMYPEAADFSGDEMQRRAGVEASRPFTRSSIKPRRLWPSAEQPEKGLDDADEEAVTDIEAPVATPASRKTRKAAYAATPIKLNFTPATPPSTVRAKHGGEDLAVDVDTEAETSHASAPEEVEAPPVRTTRSKKASLFASWKRVKSSGSQESREGSKHSSKREGEPLESMAKRTRSAGSAADA</sequence>
<comment type="caution">
    <text evidence="2">The sequence shown here is derived from an EMBL/GenBank/DDBJ whole genome shotgun (WGS) entry which is preliminary data.</text>
</comment>
<feature type="compositionally biased region" description="Basic and acidic residues" evidence="1">
    <location>
        <begin position="243"/>
        <end position="254"/>
    </location>
</feature>
<name>A0A9P4MQP9_9PLEO</name>
<evidence type="ECO:0000313" key="2">
    <source>
        <dbReference type="EMBL" id="KAF2196208.1"/>
    </source>
</evidence>
<evidence type="ECO:0000313" key="3">
    <source>
        <dbReference type="Proteomes" id="UP000799536"/>
    </source>
</evidence>
<keyword evidence="3" id="KW-1185">Reference proteome</keyword>
<feature type="compositionally biased region" description="Polar residues" evidence="1">
    <location>
        <begin position="46"/>
        <end position="55"/>
    </location>
</feature>
<dbReference type="OrthoDB" id="5398515at2759"/>
<feature type="region of interest" description="Disordered" evidence="1">
    <location>
        <begin position="1"/>
        <end position="130"/>
    </location>
</feature>
<dbReference type="Proteomes" id="UP000799536">
    <property type="component" value="Unassembled WGS sequence"/>
</dbReference>
<feature type="compositionally biased region" description="Polar residues" evidence="1">
    <location>
        <begin position="75"/>
        <end position="103"/>
    </location>
</feature>
<dbReference type="AlphaFoldDB" id="A0A9P4MQP9"/>
<dbReference type="EMBL" id="ML994445">
    <property type="protein sequence ID" value="KAF2196208.1"/>
    <property type="molecule type" value="Genomic_DNA"/>
</dbReference>
<feature type="compositionally biased region" description="Basic and acidic residues" evidence="1">
    <location>
        <begin position="431"/>
        <end position="445"/>
    </location>
</feature>
<protein>
    <submittedName>
        <fullName evidence="2">Uncharacterized protein</fullName>
    </submittedName>
</protein>
<organism evidence="2 3">
    <name type="scientific">Delitschia confertaspora ATCC 74209</name>
    <dbReference type="NCBI Taxonomy" id="1513339"/>
    <lineage>
        <taxon>Eukaryota</taxon>
        <taxon>Fungi</taxon>
        <taxon>Dikarya</taxon>
        <taxon>Ascomycota</taxon>
        <taxon>Pezizomycotina</taxon>
        <taxon>Dothideomycetes</taxon>
        <taxon>Pleosporomycetidae</taxon>
        <taxon>Pleosporales</taxon>
        <taxon>Delitschiaceae</taxon>
        <taxon>Delitschia</taxon>
    </lineage>
</organism>
<evidence type="ECO:0000256" key="1">
    <source>
        <dbReference type="SAM" id="MobiDB-lite"/>
    </source>
</evidence>
<gene>
    <name evidence="2" type="ORF">GQ43DRAFT_445323</name>
</gene>
<feature type="region of interest" description="Disordered" evidence="1">
    <location>
        <begin position="296"/>
        <end position="463"/>
    </location>
</feature>